<feature type="domain" description="O-antigen ligase-related" evidence="6">
    <location>
        <begin position="231"/>
        <end position="365"/>
    </location>
</feature>
<evidence type="ECO:0000256" key="3">
    <source>
        <dbReference type="ARBA" id="ARBA00022989"/>
    </source>
</evidence>
<dbReference type="PANTHER" id="PTHR37422:SF17">
    <property type="entry name" value="O-ANTIGEN LIGASE"/>
    <property type="match status" value="1"/>
</dbReference>
<feature type="transmembrane region" description="Helical" evidence="5">
    <location>
        <begin position="158"/>
        <end position="179"/>
    </location>
</feature>
<reference evidence="7 8" key="1">
    <citation type="journal article" date="2016" name="Int. J. Syst. Evol. Microbiol.">
        <title>Panacibacter ginsenosidivorans gen. nov., sp. nov., with ginsenoside converting activity isolated from soil of a ginseng field.</title>
        <authorList>
            <person name="Siddiqi M.Z."/>
            <person name="Muhammad Shafi S."/>
            <person name="Choi K.D."/>
            <person name="Im W.T."/>
        </authorList>
    </citation>
    <scope>NUCLEOTIDE SEQUENCE [LARGE SCALE GENOMIC DNA]</scope>
    <source>
        <strain evidence="7 8">Gsoil1550</strain>
    </source>
</reference>
<dbReference type="PANTHER" id="PTHR37422">
    <property type="entry name" value="TEICHURONIC ACID BIOSYNTHESIS PROTEIN TUAE"/>
    <property type="match status" value="1"/>
</dbReference>
<evidence type="ECO:0000313" key="7">
    <source>
        <dbReference type="EMBL" id="QEC69098.1"/>
    </source>
</evidence>
<accession>A0A5B8VFH3</accession>
<proteinExistence type="predicted"/>
<feature type="transmembrane region" description="Helical" evidence="5">
    <location>
        <begin position="269"/>
        <end position="286"/>
    </location>
</feature>
<dbReference type="Pfam" id="PF04932">
    <property type="entry name" value="Wzy_C"/>
    <property type="match status" value="1"/>
</dbReference>
<sequence>MKQITATEYLITAGIGFLVGLRLLGASLGLFYMAAGGACIYFAFRNDHFRLFTVLPYVVFTEVFIRNGAGVTYVPYLFVEYLLIGVFVIMLLSKGGSLKLHSRCALPIFLYAIVEILDMIRAHDITYARSMVTNTIVLTAMAMWASANTLSPRLTAHIIKHLALAAVYLSGNILVAHFTHEITYMLVSSSESTNRMAPVQISGYLGIGSSMIFLYIMNEKYKQAFIVHLFAFTVIVTLMVLTFSRGGIYFLAGVIALYALFNRKEVGRFAILLFLVPIGYIIYYYAMNATDGKLEQRYVEKGDSGRTELVEAGFTLFLDEPLAGVGTGNYGSEILNRNLYGVESGAHNEFVRAAAEHGILGIIFYWGFYAILIFEFMQRKKQQRDMAFYLLLLFSLIIVHNGLKIAAQPYILTIAIATPTLIRRTKKKQIEFKQYIPAPTA</sequence>
<gene>
    <name evidence="7" type="ORF">FRZ67_17920</name>
</gene>
<keyword evidence="4 5" id="KW-0472">Membrane</keyword>
<protein>
    <submittedName>
        <fullName evidence="7">O-antigen ligase family protein</fullName>
    </submittedName>
</protein>
<feature type="transmembrane region" description="Helical" evidence="5">
    <location>
        <begin position="224"/>
        <end position="241"/>
    </location>
</feature>
<feature type="transmembrane region" description="Helical" evidence="5">
    <location>
        <begin position="199"/>
        <end position="217"/>
    </location>
</feature>
<keyword evidence="8" id="KW-1185">Reference proteome</keyword>
<evidence type="ECO:0000256" key="5">
    <source>
        <dbReference type="SAM" id="Phobius"/>
    </source>
</evidence>
<dbReference type="OrthoDB" id="1118890at2"/>
<feature type="transmembrane region" description="Helical" evidence="5">
    <location>
        <begin position="127"/>
        <end position="146"/>
    </location>
</feature>
<dbReference type="GO" id="GO:0016020">
    <property type="term" value="C:membrane"/>
    <property type="evidence" value="ECO:0007669"/>
    <property type="project" value="UniProtKB-SubCell"/>
</dbReference>
<feature type="transmembrane region" description="Helical" evidence="5">
    <location>
        <begin position="23"/>
        <end position="44"/>
    </location>
</feature>
<name>A0A5B8VFH3_9BACT</name>
<feature type="transmembrane region" description="Helical" evidence="5">
    <location>
        <begin position="51"/>
        <end position="67"/>
    </location>
</feature>
<dbReference type="AlphaFoldDB" id="A0A5B8VFH3"/>
<dbReference type="Proteomes" id="UP000321533">
    <property type="component" value="Chromosome"/>
</dbReference>
<dbReference type="RefSeq" id="WP_147191811.1">
    <property type="nucleotide sequence ID" value="NZ_CP042435.1"/>
</dbReference>
<dbReference type="EMBL" id="CP042435">
    <property type="protein sequence ID" value="QEC69098.1"/>
    <property type="molecule type" value="Genomic_DNA"/>
</dbReference>
<comment type="subcellular location">
    <subcellularLocation>
        <location evidence="1">Membrane</location>
        <topology evidence="1">Multi-pass membrane protein</topology>
    </subcellularLocation>
</comment>
<keyword evidence="2 5" id="KW-0812">Transmembrane</keyword>
<feature type="transmembrane region" description="Helical" evidence="5">
    <location>
        <begin position="247"/>
        <end position="262"/>
    </location>
</feature>
<feature type="transmembrane region" description="Helical" evidence="5">
    <location>
        <begin position="357"/>
        <end position="374"/>
    </location>
</feature>
<evidence type="ECO:0000313" key="8">
    <source>
        <dbReference type="Proteomes" id="UP000321533"/>
    </source>
</evidence>
<evidence type="ECO:0000256" key="4">
    <source>
        <dbReference type="ARBA" id="ARBA00023136"/>
    </source>
</evidence>
<keyword evidence="7" id="KW-0436">Ligase</keyword>
<dbReference type="InterPro" id="IPR007016">
    <property type="entry name" value="O-antigen_ligase-rel_domated"/>
</dbReference>
<evidence type="ECO:0000256" key="1">
    <source>
        <dbReference type="ARBA" id="ARBA00004141"/>
    </source>
</evidence>
<dbReference type="InterPro" id="IPR051533">
    <property type="entry name" value="WaaL-like"/>
</dbReference>
<dbReference type="KEGG" id="pgin:FRZ67_17920"/>
<feature type="transmembrane region" description="Helical" evidence="5">
    <location>
        <begin position="73"/>
        <end position="92"/>
    </location>
</feature>
<feature type="transmembrane region" description="Helical" evidence="5">
    <location>
        <begin position="386"/>
        <end position="403"/>
    </location>
</feature>
<keyword evidence="3 5" id="KW-1133">Transmembrane helix</keyword>
<dbReference type="GO" id="GO:0016874">
    <property type="term" value="F:ligase activity"/>
    <property type="evidence" value="ECO:0007669"/>
    <property type="project" value="UniProtKB-KW"/>
</dbReference>
<evidence type="ECO:0000259" key="6">
    <source>
        <dbReference type="Pfam" id="PF04932"/>
    </source>
</evidence>
<organism evidence="7 8">
    <name type="scientific">Panacibacter ginsenosidivorans</name>
    <dbReference type="NCBI Taxonomy" id="1813871"/>
    <lineage>
        <taxon>Bacteria</taxon>
        <taxon>Pseudomonadati</taxon>
        <taxon>Bacteroidota</taxon>
        <taxon>Chitinophagia</taxon>
        <taxon>Chitinophagales</taxon>
        <taxon>Chitinophagaceae</taxon>
        <taxon>Panacibacter</taxon>
    </lineage>
</organism>
<evidence type="ECO:0000256" key="2">
    <source>
        <dbReference type="ARBA" id="ARBA00022692"/>
    </source>
</evidence>